<feature type="domain" description="RecX third three-helical" evidence="8">
    <location>
        <begin position="124"/>
        <end position="166"/>
    </location>
</feature>
<protein>
    <recommendedName>
        <fullName evidence="3 5">Regulatory protein RecX</fullName>
    </recommendedName>
</protein>
<evidence type="ECO:0000259" key="9">
    <source>
        <dbReference type="Pfam" id="PF21982"/>
    </source>
</evidence>
<evidence type="ECO:0000256" key="2">
    <source>
        <dbReference type="ARBA" id="ARBA00009695"/>
    </source>
</evidence>
<sequence>MSERDDAFGTTADGASSRPRRRTRPEPSPAQRALGLLVRREHSRKELLQKLTIRGVPVAEADAAVAKMVSAGWQDDTRFAESLVRSRASSGYGPRRIRAELGTHDLDGDHSMAALDSLEMDWTAQARDLIRRRHPAALDGDRAAQRKAADFLFRRGFSMDQIRAAIRSGPDES</sequence>
<accession>A0A2K1PYJ0</accession>
<dbReference type="Pfam" id="PF21981">
    <property type="entry name" value="RecX_HTH3"/>
    <property type="match status" value="1"/>
</dbReference>
<dbReference type="PANTHER" id="PTHR33602">
    <property type="entry name" value="REGULATORY PROTEIN RECX FAMILY PROTEIN"/>
    <property type="match status" value="1"/>
</dbReference>
<dbReference type="Gene3D" id="1.10.10.10">
    <property type="entry name" value="Winged helix-like DNA-binding domain superfamily/Winged helix DNA-binding domain"/>
    <property type="match status" value="3"/>
</dbReference>
<gene>
    <name evidence="5" type="primary">recX</name>
    <name evidence="10" type="ORF">Lysil_1923</name>
</gene>
<dbReference type="GO" id="GO:0006282">
    <property type="term" value="P:regulation of DNA repair"/>
    <property type="evidence" value="ECO:0007669"/>
    <property type="project" value="UniProtKB-UniRule"/>
</dbReference>
<dbReference type="InterPro" id="IPR003783">
    <property type="entry name" value="Regulatory_RecX"/>
</dbReference>
<comment type="subcellular location">
    <subcellularLocation>
        <location evidence="1 5">Cytoplasm</location>
    </subcellularLocation>
</comment>
<feature type="region of interest" description="Disordered" evidence="6">
    <location>
        <begin position="1"/>
        <end position="34"/>
    </location>
</feature>
<dbReference type="PANTHER" id="PTHR33602:SF1">
    <property type="entry name" value="REGULATORY PROTEIN RECX FAMILY PROTEIN"/>
    <property type="match status" value="1"/>
</dbReference>
<dbReference type="AlphaFoldDB" id="A0A2K1PYJ0"/>
<dbReference type="InterPro" id="IPR053925">
    <property type="entry name" value="RecX_HTH_3rd"/>
</dbReference>
<evidence type="ECO:0000259" key="8">
    <source>
        <dbReference type="Pfam" id="PF21981"/>
    </source>
</evidence>
<evidence type="ECO:0000313" key="11">
    <source>
        <dbReference type="Proteomes" id="UP000236220"/>
    </source>
</evidence>
<comment type="function">
    <text evidence="5">Modulates RecA activity.</text>
</comment>
<name>A0A2K1PYJ0_9GAMM</name>
<proteinExistence type="inferred from homology"/>
<comment type="similarity">
    <text evidence="2 5">Belongs to the RecX family.</text>
</comment>
<dbReference type="OrthoDB" id="7066780at2"/>
<keyword evidence="11" id="KW-1185">Reference proteome</keyword>
<dbReference type="Pfam" id="PF21982">
    <property type="entry name" value="RecX_HTH1"/>
    <property type="match status" value="1"/>
</dbReference>
<organism evidence="10 11">
    <name type="scientific">Solilutibacter silvestris</name>
    <dbReference type="NCBI Taxonomy" id="1645665"/>
    <lineage>
        <taxon>Bacteria</taxon>
        <taxon>Pseudomonadati</taxon>
        <taxon>Pseudomonadota</taxon>
        <taxon>Gammaproteobacteria</taxon>
        <taxon>Lysobacterales</taxon>
        <taxon>Lysobacteraceae</taxon>
        <taxon>Solilutibacter</taxon>
    </lineage>
</organism>
<dbReference type="InterPro" id="IPR036388">
    <property type="entry name" value="WH-like_DNA-bd_sf"/>
</dbReference>
<dbReference type="HAMAP" id="MF_01114">
    <property type="entry name" value="RecX"/>
    <property type="match status" value="1"/>
</dbReference>
<evidence type="ECO:0000256" key="5">
    <source>
        <dbReference type="HAMAP-Rule" id="MF_01114"/>
    </source>
</evidence>
<feature type="domain" description="RecX second three-helical" evidence="7">
    <location>
        <begin position="75"/>
        <end position="115"/>
    </location>
</feature>
<dbReference type="InterPro" id="IPR053924">
    <property type="entry name" value="RecX_HTH_2nd"/>
</dbReference>
<reference evidence="10 11" key="1">
    <citation type="submission" date="2017-08" db="EMBL/GenBank/DDBJ databases">
        <title>Lysobacter sylvestris genome.</title>
        <authorList>
            <person name="Zhang D.-C."/>
            <person name="Albuquerque L."/>
            <person name="Franca L."/>
            <person name="Froufe H.J.C."/>
            <person name="Barroso C."/>
            <person name="Egas C."/>
            <person name="Da Costa M."/>
            <person name="Margesin R."/>
        </authorList>
    </citation>
    <scope>NUCLEOTIDE SEQUENCE [LARGE SCALE GENOMIC DNA]</scope>
    <source>
        <strain evidence="10 11">AM20-91</strain>
    </source>
</reference>
<feature type="domain" description="RecX first three-helical" evidence="9">
    <location>
        <begin position="31"/>
        <end position="67"/>
    </location>
</feature>
<evidence type="ECO:0000259" key="7">
    <source>
        <dbReference type="Pfam" id="PF02631"/>
    </source>
</evidence>
<dbReference type="RefSeq" id="WP_103075415.1">
    <property type="nucleotide sequence ID" value="NZ_NPZB01000002.1"/>
</dbReference>
<dbReference type="InterPro" id="IPR053926">
    <property type="entry name" value="RecX_HTH_1st"/>
</dbReference>
<evidence type="ECO:0000256" key="4">
    <source>
        <dbReference type="ARBA" id="ARBA00022490"/>
    </source>
</evidence>
<evidence type="ECO:0000256" key="6">
    <source>
        <dbReference type="SAM" id="MobiDB-lite"/>
    </source>
</evidence>
<evidence type="ECO:0000256" key="3">
    <source>
        <dbReference type="ARBA" id="ARBA00018111"/>
    </source>
</evidence>
<dbReference type="Proteomes" id="UP000236220">
    <property type="component" value="Unassembled WGS sequence"/>
</dbReference>
<comment type="caution">
    <text evidence="10">The sequence shown here is derived from an EMBL/GenBank/DDBJ whole genome shotgun (WGS) entry which is preliminary data.</text>
</comment>
<keyword evidence="4 5" id="KW-0963">Cytoplasm</keyword>
<dbReference type="GO" id="GO:0005737">
    <property type="term" value="C:cytoplasm"/>
    <property type="evidence" value="ECO:0007669"/>
    <property type="project" value="UniProtKB-SubCell"/>
</dbReference>
<dbReference type="Pfam" id="PF02631">
    <property type="entry name" value="RecX_HTH2"/>
    <property type="match status" value="1"/>
</dbReference>
<evidence type="ECO:0000313" key="10">
    <source>
        <dbReference type="EMBL" id="PNS07747.1"/>
    </source>
</evidence>
<dbReference type="EMBL" id="NPZB01000002">
    <property type="protein sequence ID" value="PNS07747.1"/>
    <property type="molecule type" value="Genomic_DNA"/>
</dbReference>
<evidence type="ECO:0000256" key="1">
    <source>
        <dbReference type="ARBA" id="ARBA00004496"/>
    </source>
</evidence>